<keyword evidence="7" id="KW-0808">Transferase</keyword>
<evidence type="ECO:0000313" key="13">
    <source>
        <dbReference type="Proteomes" id="UP000005940"/>
    </source>
</evidence>
<proteinExistence type="inferred from homology"/>
<dbReference type="PANTHER" id="PTHR11579:SF0">
    <property type="entry name" value="PROTEIN-L-ISOASPARTATE(D-ASPARTATE) O-METHYLTRANSFERASE"/>
    <property type="match status" value="1"/>
</dbReference>
<dbReference type="SUPFAM" id="SSF53335">
    <property type="entry name" value="S-adenosyl-L-methionine-dependent methyltransferases"/>
    <property type="match status" value="1"/>
</dbReference>
<evidence type="ECO:0000313" key="12">
    <source>
        <dbReference type="EMBL" id="QKM68818.1"/>
    </source>
</evidence>
<gene>
    <name evidence="12" type="ORF">STSU_018185</name>
</gene>
<evidence type="ECO:0000256" key="5">
    <source>
        <dbReference type="ARBA" id="ARBA00022490"/>
    </source>
</evidence>
<protein>
    <recommendedName>
        <fullName evidence="4">Protein-L-isoaspartate O-methyltransferase</fullName>
        <ecNumber evidence="3">2.1.1.77</ecNumber>
    </recommendedName>
    <alternativeName>
        <fullName evidence="11">L-isoaspartyl protein carboxyl methyltransferase</fullName>
    </alternativeName>
    <alternativeName>
        <fullName evidence="9">Protein L-isoaspartyl methyltransferase</fullName>
    </alternativeName>
    <alternativeName>
        <fullName evidence="10">Protein-beta-aspartate methyltransferase</fullName>
    </alternativeName>
</protein>
<dbReference type="EC" id="2.1.1.77" evidence="3"/>
<evidence type="ECO:0000256" key="1">
    <source>
        <dbReference type="ARBA" id="ARBA00004496"/>
    </source>
</evidence>
<dbReference type="Gene3D" id="3.40.50.150">
    <property type="entry name" value="Vaccinia Virus protein VP39"/>
    <property type="match status" value="1"/>
</dbReference>
<evidence type="ECO:0000256" key="3">
    <source>
        <dbReference type="ARBA" id="ARBA00011890"/>
    </source>
</evidence>
<keyword evidence="8" id="KW-0949">S-adenosyl-L-methionine</keyword>
<keyword evidence="6" id="KW-0489">Methyltransferase</keyword>
<name>I2N1S5_STRT9</name>
<evidence type="ECO:0000256" key="2">
    <source>
        <dbReference type="ARBA" id="ARBA00005369"/>
    </source>
</evidence>
<evidence type="ECO:0000256" key="9">
    <source>
        <dbReference type="ARBA" id="ARBA00030757"/>
    </source>
</evidence>
<dbReference type="AlphaFoldDB" id="I2N1S5"/>
<dbReference type="RefSeq" id="WP_006348148.1">
    <property type="nucleotide sequence ID" value="NZ_CP029159.1"/>
</dbReference>
<organism evidence="12 13">
    <name type="scientific">Streptomyces tsukubensis (strain DSM 42081 / NBRC 108919 / NRRL 18488 / 9993)</name>
    <dbReference type="NCBI Taxonomy" id="1114943"/>
    <lineage>
        <taxon>Bacteria</taxon>
        <taxon>Bacillati</taxon>
        <taxon>Actinomycetota</taxon>
        <taxon>Actinomycetes</taxon>
        <taxon>Kitasatosporales</taxon>
        <taxon>Streptomycetaceae</taxon>
        <taxon>Streptomyces</taxon>
    </lineage>
</organism>
<dbReference type="GO" id="GO:0004719">
    <property type="term" value="F:protein-L-isoaspartate (D-aspartate) O-methyltransferase activity"/>
    <property type="evidence" value="ECO:0007669"/>
    <property type="project" value="UniProtKB-EC"/>
</dbReference>
<comment type="subcellular location">
    <subcellularLocation>
        <location evidence="1">Cytoplasm</location>
    </subcellularLocation>
</comment>
<dbReference type="EMBL" id="CP029159">
    <property type="protein sequence ID" value="QKM68818.1"/>
    <property type="molecule type" value="Genomic_DNA"/>
</dbReference>
<evidence type="ECO:0000256" key="10">
    <source>
        <dbReference type="ARBA" id="ARBA00031323"/>
    </source>
</evidence>
<dbReference type="Proteomes" id="UP000005940">
    <property type="component" value="Chromosome"/>
</dbReference>
<evidence type="ECO:0000256" key="6">
    <source>
        <dbReference type="ARBA" id="ARBA00022603"/>
    </source>
</evidence>
<dbReference type="InterPro" id="IPR029063">
    <property type="entry name" value="SAM-dependent_MTases_sf"/>
</dbReference>
<evidence type="ECO:0000256" key="7">
    <source>
        <dbReference type="ARBA" id="ARBA00022679"/>
    </source>
</evidence>
<comment type="similarity">
    <text evidence="2">Belongs to the methyltransferase superfamily. L-isoaspartyl/D-aspartyl protein methyltransferase family.</text>
</comment>
<keyword evidence="5" id="KW-0963">Cytoplasm</keyword>
<sequence length="404" mass="43886">MSAHYGVPRRRGRAASVVHGRWADLGQSLFARGDLASDWVPAFAAVPRSAFLPDDIWPYDPVRGDHVHVSRLDDPARWQAYADTDVPVVTQWDENSDTHTPLTEPTSSSTMPSITLSMLRDLDVEAGSRVLEIGTGTGWSAGLLAHRLGRCNVVSVEVDAAVAARARARLGRMGLPVPVIGTDGLVGHPAGAPYDRIIATCGVREIPYAWIRQSCGGGLILAPWGTHYTPMDVNVLLTVDRDARYASGRFLGPLEFTKLRAHRLAPPKHHNYLARHPFNKASASLTATTAAELGPGRFDAARFAVGVRVPDCVHAAGTERDGVQPVWFYSLTDHSWAAVTFRGPTGLATVRQAGPRRLWTEVEEALHWWHAHGCPGFERFGLTATADGETVWLDDPATPCRSPA</sequence>
<dbReference type="GO" id="GO:0032259">
    <property type="term" value="P:methylation"/>
    <property type="evidence" value="ECO:0007669"/>
    <property type="project" value="UniProtKB-KW"/>
</dbReference>
<dbReference type="PANTHER" id="PTHR11579">
    <property type="entry name" value="PROTEIN-L-ISOASPARTATE O-METHYLTRANSFERASE"/>
    <property type="match status" value="1"/>
</dbReference>
<evidence type="ECO:0000256" key="11">
    <source>
        <dbReference type="ARBA" id="ARBA00031350"/>
    </source>
</evidence>
<reference evidence="12 13" key="1">
    <citation type="journal article" date="2012" name="J. Bacteriol.">
        <title>Draft genome of Streptomyces tsukubaensis NRRL 18488, the producer of the clinically important immunosuppressant tacrolimus (FK506).</title>
        <authorList>
            <person name="Barreiro C."/>
            <person name="Prieto C."/>
            <person name="Sola-Landa A."/>
            <person name="Solera E."/>
            <person name="Martinez-Castro M."/>
            <person name="Perez-Redondo R."/>
            <person name="Garcia-Estrada C."/>
            <person name="Aparicio J.F."/>
            <person name="Fernandez-Martinez L.T."/>
            <person name="Santos-Aberturas J."/>
            <person name="Salehi-Najafabadi Z."/>
            <person name="Rodriguez-Garcia A."/>
            <person name="Tauch A."/>
            <person name="Martin J.F."/>
        </authorList>
    </citation>
    <scope>NUCLEOTIDE SEQUENCE [LARGE SCALE GENOMIC DNA]</scope>
    <source>
        <strain evidence="13">DSM 42081 / NBRC 108919 / NRRL 18488 / 9993</strain>
    </source>
</reference>
<evidence type="ECO:0000256" key="4">
    <source>
        <dbReference type="ARBA" id="ARBA00013346"/>
    </source>
</evidence>
<accession>I2N1S5</accession>
<dbReference type="InterPro" id="IPR000682">
    <property type="entry name" value="PCMT"/>
</dbReference>
<dbReference type="GO" id="GO:0005737">
    <property type="term" value="C:cytoplasm"/>
    <property type="evidence" value="ECO:0007669"/>
    <property type="project" value="UniProtKB-SubCell"/>
</dbReference>
<keyword evidence="13" id="KW-1185">Reference proteome</keyword>
<evidence type="ECO:0000256" key="8">
    <source>
        <dbReference type="ARBA" id="ARBA00022691"/>
    </source>
</evidence>
<dbReference type="Pfam" id="PF01135">
    <property type="entry name" value="PCMT"/>
    <property type="match status" value="1"/>
</dbReference>